<keyword evidence="5" id="KW-1185">Reference proteome</keyword>
<gene>
    <name evidence="4" type="ORF">Psch_01476</name>
</gene>
<dbReference type="Proteomes" id="UP000298324">
    <property type="component" value="Unassembled WGS sequence"/>
</dbReference>
<organism evidence="4 5">
    <name type="scientific">Pelotomaculum schinkii</name>
    <dbReference type="NCBI Taxonomy" id="78350"/>
    <lineage>
        <taxon>Bacteria</taxon>
        <taxon>Bacillati</taxon>
        <taxon>Bacillota</taxon>
        <taxon>Clostridia</taxon>
        <taxon>Eubacteriales</taxon>
        <taxon>Desulfotomaculaceae</taxon>
        <taxon>Pelotomaculum</taxon>
    </lineage>
</organism>
<comment type="caution">
    <text evidence="4">The sequence shown here is derived from an EMBL/GenBank/DDBJ whole genome shotgun (WGS) entry which is preliminary data.</text>
</comment>
<reference evidence="4 5" key="1">
    <citation type="journal article" date="2018" name="Environ. Microbiol.">
        <title>Novel energy conservation strategies and behaviour of Pelotomaculum schinkii driving syntrophic propionate catabolism.</title>
        <authorList>
            <person name="Hidalgo-Ahumada C.A.P."/>
            <person name="Nobu M.K."/>
            <person name="Narihiro T."/>
            <person name="Tamaki H."/>
            <person name="Liu W.T."/>
            <person name="Kamagata Y."/>
            <person name="Stams A.J.M."/>
            <person name="Imachi H."/>
            <person name="Sousa D.Z."/>
        </authorList>
    </citation>
    <scope>NUCLEOTIDE SEQUENCE [LARGE SCALE GENOMIC DNA]</scope>
    <source>
        <strain evidence="4 5">HH</strain>
    </source>
</reference>
<evidence type="ECO:0000256" key="2">
    <source>
        <dbReference type="SAM" id="SignalP"/>
    </source>
</evidence>
<evidence type="ECO:0000259" key="3">
    <source>
        <dbReference type="PROSITE" id="PS51272"/>
    </source>
</evidence>
<proteinExistence type="predicted"/>
<accession>A0A4Y7RGL3</accession>
<feature type="chain" id="PRO_5021214775" description="SLH domain-containing protein" evidence="2">
    <location>
        <begin position="24"/>
        <end position="538"/>
    </location>
</feature>
<sequence>MKKPTLLLAVILFLGIFALSAEATSPGTGAYYINVQTDGFNNDPQTQAEMLKKLWLLRGTDKGFELERPMTRAEAAVMFVQFLGAEEKVLAGTWKHPFRDVPEWADKYIGWLYQSGLTKGVSATKYGAQQAVTIRQYAGLLARALLGPDAAEDSWTYCATEDEAKLCESNGCFNRDAAGGLSVRALSLRYTAYGNPMTMAQLMVNRGMFTAEQFDDASREVLPSTYYPPVEEGGKKYITRYVAEVPVARCIEDGLTLAGGTEYSKMNYLPASRILPDGTVEFFILDAKTLDILASDRCQTDGSVSQLTYIGSVFGGSDYLVEERADENGGSLGVGDILCWNGKKLSRVITRNELWQEGEPSNANSAYAYNEGAGRIESCRGYRQTFTNGNLLVAGKDTLFYFMQDGMKQSPYPAGTQLFALSAEGSLVAQRVTSEKTVISCIDAQTGATLDEYTVLPDMEGNAGQRTISLHDYSHFYGEAGLYEFFDGRLDQLTGRPVLSAAATNEGWVILTHAPVSVSIPQMASAVTTLCCLMETEA</sequence>
<evidence type="ECO:0000313" key="5">
    <source>
        <dbReference type="Proteomes" id="UP000298324"/>
    </source>
</evidence>
<dbReference type="AlphaFoldDB" id="A0A4Y7RGL3"/>
<dbReference type="Pfam" id="PF00395">
    <property type="entry name" value="SLH"/>
    <property type="match status" value="1"/>
</dbReference>
<name>A0A4Y7RGL3_9FIRM</name>
<keyword evidence="2" id="KW-0732">Signal</keyword>
<feature type="signal peptide" evidence="2">
    <location>
        <begin position="1"/>
        <end position="23"/>
    </location>
</feature>
<evidence type="ECO:0000313" key="4">
    <source>
        <dbReference type="EMBL" id="TEB07921.1"/>
    </source>
</evidence>
<protein>
    <recommendedName>
        <fullName evidence="3">SLH domain-containing protein</fullName>
    </recommendedName>
</protein>
<evidence type="ECO:0000256" key="1">
    <source>
        <dbReference type="ARBA" id="ARBA00022737"/>
    </source>
</evidence>
<dbReference type="EMBL" id="QFGA01000001">
    <property type="protein sequence ID" value="TEB07921.1"/>
    <property type="molecule type" value="Genomic_DNA"/>
</dbReference>
<keyword evidence="1" id="KW-0677">Repeat</keyword>
<feature type="domain" description="SLH" evidence="3">
    <location>
        <begin position="92"/>
        <end position="155"/>
    </location>
</feature>
<dbReference type="InterPro" id="IPR001119">
    <property type="entry name" value="SLH_dom"/>
</dbReference>
<dbReference type="PROSITE" id="PS51272">
    <property type="entry name" value="SLH"/>
    <property type="match status" value="1"/>
</dbReference>